<feature type="region of interest" description="Disordered" evidence="4">
    <location>
        <begin position="111"/>
        <end position="139"/>
    </location>
</feature>
<keyword evidence="3" id="KW-0735">Signal-anchor</keyword>
<accession>A0AAD9JST2</accession>
<evidence type="ECO:0000256" key="2">
    <source>
        <dbReference type="ARBA" id="ARBA00022679"/>
    </source>
</evidence>
<name>A0AAD9JST2_9ANNE</name>
<feature type="compositionally biased region" description="Polar residues" evidence="4">
    <location>
        <begin position="127"/>
        <end position="139"/>
    </location>
</feature>
<evidence type="ECO:0000313" key="6">
    <source>
        <dbReference type="Proteomes" id="UP001208570"/>
    </source>
</evidence>
<keyword evidence="3" id="KW-0472">Membrane</keyword>
<keyword evidence="1 3" id="KW-0328">Glycosyltransferase</keyword>
<dbReference type="PANTHER" id="PTHR11927:SF9">
    <property type="entry name" value="L-FUCOSYLTRANSFERASE"/>
    <property type="match status" value="1"/>
</dbReference>
<evidence type="ECO:0000256" key="4">
    <source>
        <dbReference type="SAM" id="MobiDB-lite"/>
    </source>
</evidence>
<sequence>MNFRCSFLYVLVLASVGLLYLIYNQQLASTVIVSKALFINQSTLLDLRNSIYTSLPSILSKRKEMLRIKQNATSLENVKSTASRDRYDINNGNSTDAPTNVTLFAKGISVSEERKKEEPKKAHSEHTSGSTPVNESTQINNLRLSDNINTTKSYYMTVTCRGRLGNQMFQYAALFGTVRMYPEWTPFLLDYRFPMIGKAFRDSLSIPRMNINKRSFKKVKMGIKAVAGLEKLKHLPKTNVKIVGYFQSHKYFEHAKNGLRKEFSFPRKIQDKAMDYFQSIAPQEWRNKPFVRVGIQVRRTDMATDSWQRNGWLSGPPSYFAHAMEYFRQKYDRVQFIVASDDLGWCRTYIRGNNINYSNHDYILDLAILSLSDHTIISVGTYSWWAGWLCKGTTIYYGVPPPENTYFGHIYANDSWIPGSDEYNHWLAVI</sequence>
<comment type="pathway">
    <text evidence="3">Protein modification; protein glycosylation.</text>
</comment>
<keyword evidence="3" id="KW-0325">Glycoprotein</keyword>
<evidence type="ECO:0000313" key="5">
    <source>
        <dbReference type="EMBL" id="KAK2158519.1"/>
    </source>
</evidence>
<protein>
    <recommendedName>
        <fullName evidence="3">L-Fucosyltransferase</fullName>
        <ecNumber evidence="3">2.4.1.-</ecNumber>
    </recommendedName>
</protein>
<dbReference type="InterPro" id="IPR002516">
    <property type="entry name" value="Glyco_trans_11"/>
</dbReference>
<comment type="caution">
    <text evidence="5">The sequence shown here is derived from an EMBL/GenBank/DDBJ whole genome shotgun (WGS) entry which is preliminary data.</text>
</comment>
<proteinExistence type="inferred from homology"/>
<comment type="similarity">
    <text evidence="3">Belongs to the glycosyltransferase 11 family.</text>
</comment>
<dbReference type="GO" id="GO:0005975">
    <property type="term" value="P:carbohydrate metabolic process"/>
    <property type="evidence" value="ECO:0007669"/>
    <property type="project" value="InterPro"/>
</dbReference>
<organism evidence="5 6">
    <name type="scientific">Paralvinella palmiformis</name>
    <dbReference type="NCBI Taxonomy" id="53620"/>
    <lineage>
        <taxon>Eukaryota</taxon>
        <taxon>Metazoa</taxon>
        <taxon>Spiralia</taxon>
        <taxon>Lophotrochozoa</taxon>
        <taxon>Annelida</taxon>
        <taxon>Polychaeta</taxon>
        <taxon>Sedentaria</taxon>
        <taxon>Canalipalpata</taxon>
        <taxon>Terebellida</taxon>
        <taxon>Terebelliformia</taxon>
        <taxon>Alvinellidae</taxon>
        <taxon>Paralvinella</taxon>
    </lineage>
</organism>
<feature type="transmembrane region" description="Helical" evidence="3">
    <location>
        <begin position="7"/>
        <end position="23"/>
    </location>
</feature>
<evidence type="ECO:0000256" key="1">
    <source>
        <dbReference type="ARBA" id="ARBA00022676"/>
    </source>
</evidence>
<dbReference type="EC" id="2.4.1.-" evidence="3"/>
<feature type="compositionally biased region" description="Basic and acidic residues" evidence="4">
    <location>
        <begin position="111"/>
        <end position="126"/>
    </location>
</feature>
<dbReference type="Pfam" id="PF01531">
    <property type="entry name" value="Glyco_transf_11"/>
    <property type="match status" value="1"/>
</dbReference>
<dbReference type="GO" id="GO:0008107">
    <property type="term" value="F:galactoside 2-alpha-L-fucosyltransferase activity"/>
    <property type="evidence" value="ECO:0007669"/>
    <property type="project" value="InterPro"/>
</dbReference>
<keyword evidence="3" id="KW-0812">Transmembrane</keyword>
<dbReference type="EMBL" id="JAODUP010000168">
    <property type="protein sequence ID" value="KAK2158519.1"/>
    <property type="molecule type" value="Genomic_DNA"/>
</dbReference>
<keyword evidence="3" id="KW-1133">Transmembrane helix</keyword>
<comment type="subcellular location">
    <subcellularLocation>
        <location evidence="3">Golgi apparatus</location>
        <location evidence="3">Golgi stack membrane</location>
        <topology evidence="3">Single-pass type II membrane protein</topology>
    </subcellularLocation>
</comment>
<evidence type="ECO:0000256" key="3">
    <source>
        <dbReference type="RuleBase" id="RU363129"/>
    </source>
</evidence>
<dbReference type="Proteomes" id="UP001208570">
    <property type="component" value="Unassembled WGS sequence"/>
</dbReference>
<gene>
    <name evidence="5" type="ORF">LSH36_168g04093</name>
</gene>
<dbReference type="AlphaFoldDB" id="A0AAD9JST2"/>
<dbReference type="CDD" id="cd11301">
    <property type="entry name" value="Fut1_Fut2_like"/>
    <property type="match status" value="1"/>
</dbReference>
<keyword evidence="6" id="KW-1185">Reference proteome</keyword>
<reference evidence="5" key="1">
    <citation type="journal article" date="2023" name="Mol. Biol. Evol.">
        <title>Third-Generation Sequencing Reveals the Adaptive Role of the Epigenome in Three Deep-Sea Polychaetes.</title>
        <authorList>
            <person name="Perez M."/>
            <person name="Aroh O."/>
            <person name="Sun Y."/>
            <person name="Lan Y."/>
            <person name="Juniper S.K."/>
            <person name="Young C.R."/>
            <person name="Angers B."/>
            <person name="Qian P.Y."/>
        </authorList>
    </citation>
    <scope>NUCLEOTIDE SEQUENCE</scope>
    <source>
        <strain evidence="5">P08H-3</strain>
    </source>
</reference>
<dbReference type="GO" id="GO:0032580">
    <property type="term" value="C:Golgi cisterna membrane"/>
    <property type="evidence" value="ECO:0007669"/>
    <property type="project" value="UniProtKB-SubCell"/>
</dbReference>
<keyword evidence="2 3" id="KW-0808">Transferase</keyword>
<dbReference type="PANTHER" id="PTHR11927">
    <property type="entry name" value="GALACTOSIDE 2-L-FUCOSYLTRANSFERASE"/>
    <property type="match status" value="1"/>
</dbReference>
<keyword evidence="3" id="KW-0333">Golgi apparatus</keyword>